<dbReference type="PROSITE" id="PS01086">
    <property type="entry name" value="RIBUL_P_3_EPIMER_2"/>
    <property type="match status" value="1"/>
</dbReference>
<evidence type="ECO:0000256" key="7">
    <source>
        <dbReference type="ARBA" id="ARBA00013188"/>
    </source>
</evidence>
<evidence type="ECO:0000256" key="9">
    <source>
        <dbReference type="ARBA" id="ARBA00023235"/>
    </source>
</evidence>
<proteinExistence type="inferred from homology"/>
<dbReference type="Pfam" id="PF00834">
    <property type="entry name" value="Ribul_P_3_epim"/>
    <property type="match status" value="1"/>
</dbReference>
<evidence type="ECO:0000256" key="8">
    <source>
        <dbReference type="ARBA" id="ARBA00022723"/>
    </source>
</evidence>
<dbReference type="EMBL" id="UINC01001344">
    <property type="protein sequence ID" value="SUZ78189.1"/>
    <property type="molecule type" value="Genomic_DNA"/>
</dbReference>
<dbReference type="InterPro" id="IPR011060">
    <property type="entry name" value="RibuloseP-bd_barrel"/>
</dbReference>
<comment type="cofactor">
    <cofactor evidence="2">
        <name>Mn(2+)</name>
        <dbReference type="ChEBI" id="CHEBI:29035"/>
    </cofactor>
</comment>
<sequence length="213" mass="23417">MRIISPSVLAANFKNISEDIKKVESAGADRLHLDVMDGNFVPSITFGPMIVSAINECTDCHLETHLMIQNPNKSLDQYINAGSDTIIIHTEASSNPKEDLLYIRKNNVYAGIALNPYTDENCLLPILDYLDYILIMSVVPGKGGQSFIKSTLNKMENIVQMTKGRNITIGVDGGVNLDTISKVYDTGIDITIVGSALFKSDNISQRYQDLMNA</sequence>
<dbReference type="EC" id="5.1.3.1" evidence="7"/>
<dbReference type="CDD" id="cd00429">
    <property type="entry name" value="RPE"/>
    <property type="match status" value="1"/>
</dbReference>
<evidence type="ECO:0000256" key="6">
    <source>
        <dbReference type="ARBA" id="ARBA00009541"/>
    </source>
</evidence>
<evidence type="ECO:0000256" key="4">
    <source>
        <dbReference type="ARBA" id="ARBA00001947"/>
    </source>
</evidence>
<dbReference type="NCBIfam" id="NF004076">
    <property type="entry name" value="PRK05581.1-4"/>
    <property type="match status" value="1"/>
</dbReference>
<keyword evidence="9" id="KW-0413">Isomerase</keyword>
<dbReference type="GO" id="GO:0006098">
    <property type="term" value="P:pentose-phosphate shunt"/>
    <property type="evidence" value="ECO:0007669"/>
    <property type="project" value="InterPro"/>
</dbReference>
<evidence type="ECO:0000256" key="1">
    <source>
        <dbReference type="ARBA" id="ARBA00001782"/>
    </source>
</evidence>
<dbReference type="NCBIfam" id="TIGR01163">
    <property type="entry name" value="rpe"/>
    <property type="match status" value="1"/>
</dbReference>
<dbReference type="GO" id="GO:0004750">
    <property type="term" value="F:D-ribulose-phosphate 3-epimerase activity"/>
    <property type="evidence" value="ECO:0007669"/>
    <property type="project" value="UniProtKB-EC"/>
</dbReference>
<dbReference type="InterPro" id="IPR026019">
    <property type="entry name" value="Ribul_P_3_epim"/>
</dbReference>
<evidence type="ECO:0000256" key="5">
    <source>
        <dbReference type="ARBA" id="ARBA00001954"/>
    </source>
</evidence>
<keyword evidence="8" id="KW-0479">Metal-binding</keyword>
<accession>A0A381QIF5</accession>
<dbReference type="InterPro" id="IPR013785">
    <property type="entry name" value="Aldolase_TIM"/>
</dbReference>
<dbReference type="Gene3D" id="3.20.20.70">
    <property type="entry name" value="Aldolase class I"/>
    <property type="match status" value="1"/>
</dbReference>
<comment type="catalytic activity">
    <reaction evidence="1">
        <text>D-ribulose 5-phosphate = D-xylulose 5-phosphate</text>
        <dbReference type="Rhea" id="RHEA:13677"/>
        <dbReference type="ChEBI" id="CHEBI:57737"/>
        <dbReference type="ChEBI" id="CHEBI:58121"/>
        <dbReference type="EC" id="5.1.3.1"/>
    </reaction>
</comment>
<comment type="similarity">
    <text evidence="6">Belongs to the ribulose-phosphate 3-epimerase family.</text>
</comment>
<dbReference type="PANTHER" id="PTHR11749">
    <property type="entry name" value="RIBULOSE-5-PHOSPHATE-3-EPIMERASE"/>
    <property type="match status" value="1"/>
</dbReference>
<dbReference type="GO" id="GO:0005737">
    <property type="term" value="C:cytoplasm"/>
    <property type="evidence" value="ECO:0007669"/>
    <property type="project" value="UniProtKB-ARBA"/>
</dbReference>
<gene>
    <name evidence="10" type="ORF">METZ01_LOCUS31043</name>
</gene>
<organism evidence="10">
    <name type="scientific">marine metagenome</name>
    <dbReference type="NCBI Taxonomy" id="408172"/>
    <lineage>
        <taxon>unclassified sequences</taxon>
        <taxon>metagenomes</taxon>
        <taxon>ecological metagenomes</taxon>
    </lineage>
</organism>
<evidence type="ECO:0000256" key="2">
    <source>
        <dbReference type="ARBA" id="ARBA00001936"/>
    </source>
</evidence>
<dbReference type="InterPro" id="IPR000056">
    <property type="entry name" value="Ribul_P_3_epim-like"/>
</dbReference>
<comment type="cofactor">
    <cofactor evidence="5">
        <name>Fe(2+)</name>
        <dbReference type="ChEBI" id="CHEBI:29033"/>
    </cofactor>
</comment>
<dbReference type="SUPFAM" id="SSF51366">
    <property type="entry name" value="Ribulose-phoshate binding barrel"/>
    <property type="match status" value="1"/>
</dbReference>
<dbReference type="GO" id="GO:0046872">
    <property type="term" value="F:metal ion binding"/>
    <property type="evidence" value="ECO:0007669"/>
    <property type="project" value="UniProtKB-KW"/>
</dbReference>
<dbReference type="GO" id="GO:0005975">
    <property type="term" value="P:carbohydrate metabolic process"/>
    <property type="evidence" value="ECO:0007669"/>
    <property type="project" value="InterPro"/>
</dbReference>
<protein>
    <recommendedName>
        <fullName evidence="7">ribulose-phosphate 3-epimerase</fullName>
        <ecNumber evidence="7">5.1.3.1</ecNumber>
    </recommendedName>
</protein>
<evidence type="ECO:0000313" key="10">
    <source>
        <dbReference type="EMBL" id="SUZ78189.1"/>
    </source>
</evidence>
<name>A0A381QIF5_9ZZZZ</name>
<evidence type="ECO:0000256" key="3">
    <source>
        <dbReference type="ARBA" id="ARBA00001941"/>
    </source>
</evidence>
<dbReference type="AlphaFoldDB" id="A0A381QIF5"/>
<dbReference type="FunFam" id="3.20.20.70:FF:000004">
    <property type="entry name" value="Ribulose-phosphate 3-epimerase"/>
    <property type="match status" value="1"/>
</dbReference>
<reference evidence="10" key="1">
    <citation type="submission" date="2018-05" db="EMBL/GenBank/DDBJ databases">
        <authorList>
            <person name="Lanie J.A."/>
            <person name="Ng W.-L."/>
            <person name="Kazmierczak K.M."/>
            <person name="Andrzejewski T.M."/>
            <person name="Davidsen T.M."/>
            <person name="Wayne K.J."/>
            <person name="Tettelin H."/>
            <person name="Glass J.I."/>
            <person name="Rusch D."/>
            <person name="Podicherti R."/>
            <person name="Tsui H.-C.T."/>
            <person name="Winkler M.E."/>
        </authorList>
    </citation>
    <scope>NUCLEOTIDE SEQUENCE</scope>
</reference>
<comment type="cofactor">
    <cofactor evidence="3">
        <name>Co(2+)</name>
        <dbReference type="ChEBI" id="CHEBI:48828"/>
    </cofactor>
</comment>
<comment type="cofactor">
    <cofactor evidence="4">
        <name>Zn(2+)</name>
        <dbReference type="ChEBI" id="CHEBI:29105"/>
    </cofactor>
</comment>